<keyword evidence="10" id="KW-1185">Reference proteome</keyword>
<sequence>MQSDRALPPDCRSACCGEGNILDGDLVVVRIQPTAEQGDVVAATPDGEATAKRLKHDGPDTWLMPDNTAYAPIRGNDATILAIITAVMRKI</sequence>
<evidence type="ECO:0000313" key="10">
    <source>
        <dbReference type="Proteomes" id="UP001596409"/>
    </source>
</evidence>
<comment type="similarity">
    <text evidence="1 7">Belongs to the peptidase S24 family.</text>
</comment>
<dbReference type="EMBL" id="JBHSYM010000073">
    <property type="protein sequence ID" value="MFC7016041.1"/>
    <property type="molecule type" value="Genomic_DNA"/>
</dbReference>
<reference evidence="10" key="1">
    <citation type="journal article" date="2019" name="Int. J. Syst. Evol. Microbiol.">
        <title>The Global Catalogue of Microorganisms (GCM) 10K type strain sequencing project: providing services to taxonomists for standard genome sequencing and annotation.</title>
        <authorList>
            <consortium name="The Broad Institute Genomics Platform"/>
            <consortium name="The Broad Institute Genome Sequencing Center for Infectious Disease"/>
            <person name="Wu L."/>
            <person name="Ma J."/>
        </authorList>
    </citation>
    <scope>NUCLEOTIDE SEQUENCE [LARGE SCALE GENOMIC DNA]</scope>
    <source>
        <strain evidence="10">JCM 4855</strain>
    </source>
</reference>
<evidence type="ECO:0000256" key="4">
    <source>
        <dbReference type="ARBA" id="ARBA00022813"/>
    </source>
</evidence>
<dbReference type="InterPro" id="IPR036286">
    <property type="entry name" value="LexA/Signal_pep-like_sf"/>
</dbReference>
<dbReference type="InterPro" id="IPR006197">
    <property type="entry name" value="Peptidase_S24_LexA"/>
</dbReference>
<evidence type="ECO:0000259" key="8">
    <source>
        <dbReference type="Pfam" id="PF00717"/>
    </source>
</evidence>
<dbReference type="InterPro" id="IPR039418">
    <property type="entry name" value="LexA-like"/>
</dbReference>
<name>A0ABW2E7A8_9ACTN</name>
<keyword evidence="5" id="KW-0234">DNA repair</keyword>
<keyword evidence="4 7" id="KW-0068">Autocatalytic cleavage</keyword>
<comment type="caution">
    <text evidence="9">The sequence shown here is derived from an EMBL/GenBank/DDBJ whole genome shotgun (WGS) entry which is preliminary data.</text>
</comment>
<dbReference type="Proteomes" id="UP001596409">
    <property type="component" value="Unassembled WGS sequence"/>
</dbReference>
<dbReference type="InterPro" id="IPR015927">
    <property type="entry name" value="Peptidase_S24_S26A/B/C"/>
</dbReference>
<dbReference type="Pfam" id="PF00717">
    <property type="entry name" value="Peptidase_S24"/>
    <property type="match status" value="1"/>
</dbReference>
<dbReference type="Gene3D" id="2.10.109.10">
    <property type="entry name" value="Umud Fragment, subunit A"/>
    <property type="match status" value="1"/>
</dbReference>
<accession>A0ABW2E7A8</accession>
<organism evidence="9 10">
    <name type="scientific">Streptomyces viridiviolaceus</name>
    <dbReference type="NCBI Taxonomy" id="68282"/>
    <lineage>
        <taxon>Bacteria</taxon>
        <taxon>Bacillati</taxon>
        <taxon>Actinomycetota</taxon>
        <taxon>Actinomycetes</taxon>
        <taxon>Kitasatosporales</taxon>
        <taxon>Streptomycetaceae</taxon>
        <taxon>Streptomyces</taxon>
    </lineage>
</organism>
<keyword evidence="2" id="KW-0227">DNA damage</keyword>
<keyword evidence="3 7" id="KW-0378">Hydrolase</keyword>
<evidence type="ECO:0000256" key="1">
    <source>
        <dbReference type="ARBA" id="ARBA00007484"/>
    </source>
</evidence>
<evidence type="ECO:0000313" key="9">
    <source>
        <dbReference type="EMBL" id="MFC7016041.1"/>
    </source>
</evidence>
<evidence type="ECO:0000256" key="3">
    <source>
        <dbReference type="ARBA" id="ARBA00022801"/>
    </source>
</evidence>
<dbReference type="SUPFAM" id="SSF51306">
    <property type="entry name" value="LexA/Signal peptidase"/>
    <property type="match status" value="1"/>
</dbReference>
<dbReference type="PANTHER" id="PTHR33516:SF2">
    <property type="entry name" value="LEXA REPRESSOR-RELATED"/>
    <property type="match status" value="1"/>
</dbReference>
<dbReference type="CDD" id="cd06529">
    <property type="entry name" value="S24_LexA-like"/>
    <property type="match status" value="1"/>
</dbReference>
<protein>
    <submittedName>
        <fullName evidence="9">LexA family protein</fullName>
    </submittedName>
</protein>
<evidence type="ECO:0000256" key="7">
    <source>
        <dbReference type="RuleBase" id="RU003991"/>
    </source>
</evidence>
<feature type="domain" description="Peptidase S24/S26A/S26B/S26C" evidence="8">
    <location>
        <begin position="20"/>
        <end position="84"/>
    </location>
</feature>
<evidence type="ECO:0000256" key="5">
    <source>
        <dbReference type="ARBA" id="ARBA00023204"/>
    </source>
</evidence>
<proteinExistence type="inferred from homology"/>
<evidence type="ECO:0000256" key="6">
    <source>
        <dbReference type="ARBA" id="ARBA00023236"/>
    </source>
</evidence>
<keyword evidence="6" id="KW-0742">SOS response</keyword>
<dbReference type="InterPro" id="IPR050077">
    <property type="entry name" value="LexA_repressor"/>
</dbReference>
<evidence type="ECO:0000256" key="2">
    <source>
        <dbReference type="ARBA" id="ARBA00022763"/>
    </source>
</evidence>
<dbReference type="PRINTS" id="PR00726">
    <property type="entry name" value="LEXASERPTASE"/>
</dbReference>
<dbReference type="RefSeq" id="WP_189879010.1">
    <property type="nucleotide sequence ID" value="NZ_JBHSYM010000073.1"/>
</dbReference>
<gene>
    <name evidence="9" type="ORF">ACFQMH_30965</name>
</gene>
<dbReference type="PANTHER" id="PTHR33516">
    <property type="entry name" value="LEXA REPRESSOR"/>
    <property type="match status" value="1"/>
</dbReference>